<feature type="domain" description="RNA polymerase sigma-70 region 2" evidence="6">
    <location>
        <begin position="26"/>
        <end position="93"/>
    </location>
</feature>
<dbReference type="PANTHER" id="PTHR43133:SF52">
    <property type="entry name" value="ECF RNA POLYMERASE SIGMA FACTOR SIGL"/>
    <property type="match status" value="1"/>
</dbReference>
<organism evidence="8 9">
    <name type="scientific">Rhodococcoides trifolii</name>
    <dbReference type="NCBI Taxonomy" id="908250"/>
    <lineage>
        <taxon>Bacteria</taxon>
        <taxon>Bacillati</taxon>
        <taxon>Actinomycetota</taxon>
        <taxon>Actinomycetes</taxon>
        <taxon>Mycobacteriales</taxon>
        <taxon>Nocardiaceae</taxon>
        <taxon>Rhodococcoides</taxon>
    </lineage>
</organism>
<keyword evidence="5" id="KW-0804">Transcription</keyword>
<comment type="similarity">
    <text evidence="1">Belongs to the sigma-70 factor family. ECF subfamily.</text>
</comment>
<evidence type="ECO:0000256" key="1">
    <source>
        <dbReference type="ARBA" id="ARBA00010641"/>
    </source>
</evidence>
<protein>
    <recommendedName>
        <fullName evidence="10">RNA polymerase</fullName>
    </recommendedName>
</protein>
<comment type="caution">
    <text evidence="8">The sequence shown here is derived from an EMBL/GenBank/DDBJ whole genome shotgun (WGS) entry which is preliminary data.</text>
</comment>
<evidence type="ECO:0000313" key="9">
    <source>
        <dbReference type="Proteomes" id="UP000654257"/>
    </source>
</evidence>
<accession>A0A917CUG7</accession>
<dbReference type="Proteomes" id="UP000654257">
    <property type="component" value="Unassembled WGS sequence"/>
</dbReference>
<dbReference type="GO" id="GO:0006352">
    <property type="term" value="P:DNA-templated transcription initiation"/>
    <property type="evidence" value="ECO:0007669"/>
    <property type="project" value="InterPro"/>
</dbReference>
<name>A0A917CUG7_9NOCA</name>
<reference evidence="8" key="2">
    <citation type="submission" date="2020-09" db="EMBL/GenBank/DDBJ databases">
        <authorList>
            <person name="Sun Q."/>
            <person name="Sedlacek I."/>
        </authorList>
    </citation>
    <scope>NUCLEOTIDE SEQUENCE</scope>
    <source>
        <strain evidence="8">CCM 7905</strain>
    </source>
</reference>
<dbReference type="EMBL" id="BMCU01000001">
    <property type="protein sequence ID" value="GGF96452.1"/>
    <property type="molecule type" value="Genomic_DNA"/>
</dbReference>
<dbReference type="GO" id="GO:0016987">
    <property type="term" value="F:sigma factor activity"/>
    <property type="evidence" value="ECO:0007669"/>
    <property type="project" value="UniProtKB-KW"/>
</dbReference>
<dbReference type="GO" id="GO:0003677">
    <property type="term" value="F:DNA binding"/>
    <property type="evidence" value="ECO:0007669"/>
    <property type="project" value="UniProtKB-KW"/>
</dbReference>
<dbReference type="AlphaFoldDB" id="A0A917CUG7"/>
<dbReference type="PANTHER" id="PTHR43133">
    <property type="entry name" value="RNA POLYMERASE ECF-TYPE SIGMA FACTO"/>
    <property type="match status" value="1"/>
</dbReference>
<dbReference type="SUPFAM" id="SSF88946">
    <property type="entry name" value="Sigma2 domain of RNA polymerase sigma factors"/>
    <property type="match status" value="1"/>
</dbReference>
<dbReference type="SUPFAM" id="SSF88659">
    <property type="entry name" value="Sigma3 and sigma4 domains of RNA polymerase sigma factors"/>
    <property type="match status" value="1"/>
</dbReference>
<dbReference type="NCBIfam" id="TIGR02937">
    <property type="entry name" value="sigma70-ECF"/>
    <property type="match status" value="1"/>
</dbReference>
<dbReference type="Gene3D" id="1.10.10.10">
    <property type="entry name" value="Winged helix-like DNA-binding domain superfamily/Winged helix DNA-binding domain"/>
    <property type="match status" value="1"/>
</dbReference>
<sequence length="182" mass="20230">MTDTIDTVRTVARTVGSEHFDLTRAYDAHASSMLGFAVNALRDRALAEECVQETFLRAWRARHTFDSAKGQLLTWLFAIERNVITDVLRSVARMPSITAGRYDDADAIEQDSTAQTVERLRVVEALAVLSPEHRQVVVAVHVIGSSYAELSASTGIPVSTLRTRAFYALRALRSHLDGQEER</sequence>
<dbReference type="InterPro" id="IPR039425">
    <property type="entry name" value="RNA_pol_sigma-70-like"/>
</dbReference>
<dbReference type="Gene3D" id="1.10.1740.10">
    <property type="match status" value="1"/>
</dbReference>
<dbReference type="CDD" id="cd06171">
    <property type="entry name" value="Sigma70_r4"/>
    <property type="match status" value="1"/>
</dbReference>
<evidence type="ECO:0000256" key="5">
    <source>
        <dbReference type="ARBA" id="ARBA00023163"/>
    </source>
</evidence>
<dbReference type="InterPro" id="IPR014284">
    <property type="entry name" value="RNA_pol_sigma-70_dom"/>
</dbReference>
<evidence type="ECO:0000256" key="2">
    <source>
        <dbReference type="ARBA" id="ARBA00023015"/>
    </source>
</evidence>
<dbReference type="InterPro" id="IPR007627">
    <property type="entry name" value="RNA_pol_sigma70_r2"/>
</dbReference>
<dbReference type="InterPro" id="IPR013324">
    <property type="entry name" value="RNA_pol_sigma_r3/r4-like"/>
</dbReference>
<dbReference type="InterPro" id="IPR007630">
    <property type="entry name" value="RNA_pol_sigma70_r4"/>
</dbReference>
<gene>
    <name evidence="8" type="ORF">GCM10007304_08010</name>
</gene>
<dbReference type="Pfam" id="PF04542">
    <property type="entry name" value="Sigma70_r2"/>
    <property type="match status" value="1"/>
</dbReference>
<evidence type="ECO:0000256" key="3">
    <source>
        <dbReference type="ARBA" id="ARBA00023082"/>
    </source>
</evidence>
<proteinExistence type="inferred from homology"/>
<keyword evidence="9" id="KW-1185">Reference proteome</keyword>
<evidence type="ECO:0000259" key="7">
    <source>
        <dbReference type="Pfam" id="PF04545"/>
    </source>
</evidence>
<keyword evidence="2" id="KW-0805">Transcription regulation</keyword>
<reference evidence="8" key="1">
    <citation type="journal article" date="2014" name="Int. J. Syst. Evol. Microbiol.">
        <title>Complete genome sequence of Corynebacterium casei LMG S-19264T (=DSM 44701T), isolated from a smear-ripened cheese.</title>
        <authorList>
            <consortium name="US DOE Joint Genome Institute (JGI-PGF)"/>
            <person name="Walter F."/>
            <person name="Albersmeier A."/>
            <person name="Kalinowski J."/>
            <person name="Ruckert C."/>
        </authorList>
    </citation>
    <scope>NUCLEOTIDE SEQUENCE</scope>
    <source>
        <strain evidence="8">CCM 7905</strain>
    </source>
</reference>
<evidence type="ECO:0000259" key="6">
    <source>
        <dbReference type="Pfam" id="PF04542"/>
    </source>
</evidence>
<keyword evidence="4" id="KW-0238">DNA-binding</keyword>
<evidence type="ECO:0000313" key="8">
    <source>
        <dbReference type="EMBL" id="GGF96452.1"/>
    </source>
</evidence>
<keyword evidence="3" id="KW-0731">Sigma factor</keyword>
<dbReference type="Pfam" id="PF04545">
    <property type="entry name" value="Sigma70_r4"/>
    <property type="match status" value="1"/>
</dbReference>
<dbReference type="InterPro" id="IPR013325">
    <property type="entry name" value="RNA_pol_sigma_r2"/>
</dbReference>
<evidence type="ECO:0000256" key="4">
    <source>
        <dbReference type="ARBA" id="ARBA00023125"/>
    </source>
</evidence>
<dbReference type="InterPro" id="IPR036388">
    <property type="entry name" value="WH-like_DNA-bd_sf"/>
</dbReference>
<feature type="domain" description="RNA polymerase sigma-70 region 4" evidence="7">
    <location>
        <begin position="125"/>
        <end position="173"/>
    </location>
</feature>
<evidence type="ECO:0008006" key="10">
    <source>
        <dbReference type="Google" id="ProtNLM"/>
    </source>
</evidence>